<dbReference type="OrthoDB" id="268479at2759"/>
<sequence length="232" mass="25618">MAPIAFGSDYPVHGHVTEHAFSPYTDNGGTTVAIAGEDFCVVAADTRQSEGYSINSRYSPKAFKLTDKAVLATSGFFADGATLVKRLGQRIEWYAHRHEKVMPTSAIAQMLSITLYGKRFFPYYVFNILGGVDEEGKGAVYSFDPVGSFEREACRAGGSAASLIQPFLDNQINFRNIAGADPRPLPLEEVLKLVKDAFTSAAERDIYTGDMVEIWIIRKDGVERTQYPLKRD</sequence>
<comment type="subcellular location">
    <subcellularLocation>
        <location evidence="5">Cytoplasm</location>
    </subcellularLocation>
    <subcellularLocation>
        <location evidence="5">Nucleus</location>
    </subcellularLocation>
</comment>
<dbReference type="EMBL" id="KQ965788">
    <property type="protein sequence ID" value="KXS12385.1"/>
    <property type="molecule type" value="Genomic_DNA"/>
</dbReference>
<proteinExistence type="inferred from homology"/>
<evidence type="ECO:0000256" key="5">
    <source>
        <dbReference type="RuleBase" id="RU004203"/>
    </source>
</evidence>
<keyword evidence="7" id="KW-1185">Reference proteome</keyword>
<organism evidence="6 7">
    <name type="scientific">Gonapodya prolifera (strain JEL478)</name>
    <name type="common">Monoblepharis prolifera</name>
    <dbReference type="NCBI Taxonomy" id="1344416"/>
    <lineage>
        <taxon>Eukaryota</taxon>
        <taxon>Fungi</taxon>
        <taxon>Fungi incertae sedis</taxon>
        <taxon>Chytridiomycota</taxon>
        <taxon>Chytridiomycota incertae sedis</taxon>
        <taxon>Monoblepharidomycetes</taxon>
        <taxon>Monoblepharidales</taxon>
        <taxon>Gonapodyaceae</taxon>
        <taxon>Gonapodya</taxon>
    </lineage>
</organism>
<dbReference type="GO" id="GO:0005634">
    <property type="term" value="C:nucleus"/>
    <property type="evidence" value="ECO:0007669"/>
    <property type="project" value="UniProtKB-SubCell"/>
</dbReference>
<dbReference type="STRING" id="1344416.A0A139A7H3"/>
<comment type="similarity">
    <text evidence="5">Belongs to the peptidase T1B family.</text>
</comment>
<dbReference type="OMA" id="CSGCWCD"/>
<dbReference type="FunFam" id="3.60.20.10:FF:000027">
    <property type="entry name" value="Proteasome subunit beta type-6"/>
    <property type="match status" value="1"/>
</dbReference>
<evidence type="ECO:0000313" key="7">
    <source>
        <dbReference type="Proteomes" id="UP000070544"/>
    </source>
</evidence>
<dbReference type="Gene3D" id="3.60.20.10">
    <property type="entry name" value="Glutamine Phosphoribosylpyrophosphate, subunit 1, domain 1"/>
    <property type="match status" value="1"/>
</dbReference>
<keyword evidence="1 5" id="KW-0963">Cytoplasm</keyword>
<evidence type="ECO:0000256" key="4">
    <source>
        <dbReference type="ARBA" id="ARBA00026071"/>
    </source>
</evidence>
<evidence type="ECO:0000256" key="3">
    <source>
        <dbReference type="ARBA" id="ARBA00023242"/>
    </source>
</evidence>
<dbReference type="PROSITE" id="PS51476">
    <property type="entry name" value="PROTEASOME_BETA_2"/>
    <property type="match status" value="1"/>
</dbReference>
<accession>A0A139A7H3</accession>
<dbReference type="PANTHER" id="PTHR32194">
    <property type="entry name" value="METALLOPROTEASE TLDD"/>
    <property type="match status" value="1"/>
</dbReference>
<dbReference type="GO" id="GO:0051603">
    <property type="term" value="P:proteolysis involved in protein catabolic process"/>
    <property type="evidence" value="ECO:0007669"/>
    <property type="project" value="InterPro"/>
</dbReference>
<keyword evidence="3 5" id="KW-0539">Nucleus</keyword>
<comment type="subunit">
    <text evidence="4">The 26S proteasome consists of a 20S proteasome core and two 19S regulatory subunits. The 20S proteasome core is composed of 28 subunits that are arranged in four stacked rings, resulting in a barrel-shaped structure. The two end rings are each formed by seven alpha subunits, and the two central rings are each formed by seven beta subunits. The catalytic chamber with the active sites is on the inside of the barrel.</text>
</comment>
<dbReference type="SUPFAM" id="SSF56235">
    <property type="entry name" value="N-terminal nucleophile aminohydrolases (Ntn hydrolases)"/>
    <property type="match status" value="1"/>
</dbReference>
<evidence type="ECO:0000256" key="2">
    <source>
        <dbReference type="ARBA" id="ARBA00022942"/>
    </source>
</evidence>
<dbReference type="InterPro" id="IPR029055">
    <property type="entry name" value="Ntn_hydrolases_N"/>
</dbReference>
<dbReference type="CDD" id="cd03757">
    <property type="entry name" value="proteasome_beta_type_1"/>
    <property type="match status" value="1"/>
</dbReference>
<dbReference type="PROSITE" id="PS00854">
    <property type="entry name" value="PROTEASOME_BETA_1"/>
    <property type="match status" value="1"/>
</dbReference>
<keyword evidence="2 5" id="KW-0647">Proteasome</keyword>
<name>A0A139A7H3_GONPJ</name>
<dbReference type="Pfam" id="PF00227">
    <property type="entry name" value="Proteasome"/>
    <property type="match status" value="1"/>
</dbReference>
<dbReference type="GO" id="GO:0019774">
    <property type="term" value="C:proteasome core complex, beta-subunit complex"/>
    <property type="evidence" value="ECO:0007669"/>
    <property type="project" value="UniProtKB-ARBA"/>
</dbReference>
<dbReference type="InterPro" id="IPR001353">
    <property type="entry name" value="Proteasome_sua/b"/>
</dbReference>
<comment type="function">
    <text evidence="5">Component of the proteasome, a multicatalytic proteinase complex which is characterized by its ability to cleave peptides with Arg, Phe, Tyr, Leu, and Glu adjacent to the leaving group at neutral or slightly basic pH. The proteasome has an ATP-dependent proteolytic activity.</text>
</comment>
<protein>
    <recommendedName>
        <fullName evidence="5">Proteasome subunit beta</fullName>
    </recommendedName>
</protein>
<dbReference type="AlphaFoldDB" id="A0A139A7H3"/>
<dbReference type="Proteomes" id="UP000070544">
    <property type="component" value="Unassembled WGS sequence"/>
</dbReference>
<comment type="subunit">
    <text evidence="5">Component of the proteasome complex.</text>
</comment>
<dbReference type="GO" id="GO:0005737">
    <property type="term" value="C:cytoplasm"/>
    <property type="evidence" value="ECO:0007669"/>
    <property type="project" value="UniProtKB-SubCell"/>
</dbReference>
<dbReference type="InterPro" id="IPR023333">
    <property type="entry name" value="Proteasome_suB-type"/>
</dbReference>
<dbReference type="PANTHER" id="PTHR32194:SF2">
    <property type="entry name" value="PROTEASOME SUBUNIT BETA TYPE-1"/>
    <property type="match status" value="1"/>
</dbReference>
<evidence type="ECO:0000313" key="6">
    <source>
        <dbReference type="EMBL" id="KXS12385.1"/>
    </source>
</evidence>
<evidence type="ECO:0000256" key="1">
    <source>
        <dbReference type="ARBA" id="ARBA00022490"/>
    </source>
</evidence>
<gene>
    <name evidence="6" type="ORF">M427DRAFT_114093</name>
</gene>
<dbReference type="InterPro" id="IPR016050">
    <property type="entry name" value="Proteasome_bsu_CS"/>
</dbReference>
<reference evidence="6 7" key="1">
    <citation type="journal article" date="2015" name="Genome Biol. Evol.">
        <title>Phylogenomic analyses indicate that early fungi evolved digesting cell walls of algal ancestors of land plants.</title>
        <authorList>
            <person name="Chang Y."/>
            <person name="Wang S."/>
            <person name="Sekimoto S."/>
            <person name="Aerts A.L."/>
            <person name="Choi C."/>
            <person name="Clum A."/>
            <person name="LaButti K.M."/>
            <person name="Lindquist E.A."/>
            <person name="Yee Ngan C."/>
            <person name="Ohm R.A."/>
            <person name="Salamov A.A."/>
            <person name="Grigoriev I.V."/>
            <person name="Spatafora J.W."/>
            <person name="Berbee M.L."/>
        </authorList>
    </citation>
    <scope>NUCLEOTIDE SEQUENCE [LARGE SCALE GENOMIC DNA]</scope>
    <source>
        <strain evidence="6 7">JEL478</strain>
    </source>
</reference>